<evidence type="ECO:0000313" key="1">
    <source>
        <dbReference type="EMBL" id="JAE31468.1"/>
    </source>
</evidence>
<dbReference type="AlphaFoldDB" id="A0A0A9HEZ2"/>
<proteinExistence type="predicted"/>
<sequence length="108" mass="11682">MSKKPNTQPITMPAMAPPARWRRLRLWSSAETAVSGGSVGDCDGGCELDVRHGGRGLPHNGMPRKDVAGMPPKLLGISPVRLLKETFKTVSDGMLTFGSSPVRRLPFR</sequence>
<accession>A0A0A9HEZ2</accession>
<name>A0A0A9HEZ2_ARUDO</name>
<reference evidence="1" key="2">
    <citation type="journal article" date="2015" name="Data Brief">
        <title>Shoot transcriptome of the giant reed, Arundo donax.</title>
        <authorList>
            <person name="Barrero R.A."/>
            <person name="Guerrero F.D."/>
            <person name="Moolhuijzen P."/>
            <person name="Goolsby J.A."/>
            <person name="Tidwell J."/>
            <person name="Bellgard S.E."/>
            <person name="Bellgard M.I."/>
        </authorList>
    </citation>
    <scope>NUCLEOTIDE SEQUENCE</scope>
    <source>
        <tissue evidence="1">Shoot tissue taken approximately 20 cm above the soil surface</tissue>
    </source>
</reference>
<reference evidence="1" key="1">
    <citation type="submission" date="2014-09" db="EMBL/GenBank/DDBJ databases">
        <authorList>
            <person name="Magalhaes I.L.F."/>
            <person name="Oliveira U."/>
            <person name="Santos F.R."/>
            <person name="Vidigal T.H.D.A."/>
            <person name="Brescovit A.D."/>
            <person name="Santos A.J."/>
        </authorList>
    </citation>
    <scope>NUCLEOTIDE SEQUENCE</scope>
    <source>
        <tissue evidence="1">Shoot tissue taken approximately 20 cm above the soil surface</tissue>
    </source>
</reference>
<organism evidence="1">
    <name type="scientific">Arundo donax</name>
    <name type="common">Giant reed</name>
    <name type="synonym">Donax arundinaceus</name>
    <dbReference type="NCBI Taxonomy" id="35708"/>
    <lineage>
        <taxon>Eukaryota</taxon>
        <taxon>Viridiplantae</taxon>
        <taxon>Streptophyta</taxon>
        <taxon>Embryophyta</taxon>
        <taxon>Tracheophyta</taxon>
        <taxon>Spermatophyta</taxon>
        <taxon>Magnoliopsida</taxon>
        <taxon>Liliopsida</taxon>
        <taxon>Poales</taxon>
        <taxon>Poaceae</taxon>
        <taxon>PACMAD clade</taxon>
        <taxon>Arundinoideae</taxon>
        <taxon>Arundineae</taxon>
        <taxon>Arundo</taxon>
    </lineage>
</organism>
<protein>
    <submittedName>
        <fullName evidence="1">Uncharacterized protein</fullName>
    </submittedName>
</protein>
<dbReference type="EMBL" id="GBRH01166428">
    <property type="protein sequence ID" value="JAE31468.1"/>
    <property type="molecule type" value="Transcribed_RNA"/>
</dbReference>